<dbReference type="STRING" id="438753.AZC_4198"/>
<reference evidence="2" key="2">
    <citation type="submission" date="2007-04" db="EMBL/GenBank/DDBJ databases">
        <title>Complete genome sequence of the nitrogen-fixing bacterium Azorhizobium caulinodans ORS571.</title>
        <authorList>
            <person name="Lee K.B."/>
            <person name="Backer P.D."/>
            <person name="Aono T."/>
            <person name="Liu C.T."/>
            <person name="Suzuki S."/>
            <person name="Suzuki T."/>
            <person name="Kaneko T."/>
            <person name="Yamada M."/>
            <person name="Tabata S."/>
            <person name="Kupfer D.M."/>
            <person name="Najar F.Z."/>
            <person name="Wiley G.B."/>
            <person name="Roe B."/>
            <person name="Binnewies T."/>
            <person name="Ussery D."/>
            <person name="Vereecke D."/>
            <person name="Gevers D."/>
            <person name="Holsters M."/>
            <person name="Oyaizu H."/>
        </authorList>
    </citation>
    <scope>NUCLEOTIDE SEQUENCE [LARGE SCALE GENOMIC DNA]</scope>
    <source>
        <strain evidence="2">ATCC 43989 / DSM 5975 / JCM 20966 / LMG 6465 / NBRC 14845 / NCIMB 13405 / ORS 571</strain>
    </source>
</reference>
<evidence type="ECO:0000313" key="2">
    <source>
        <dbReference type="Proteomes" id="UP000000270"/>
    </source>
</evidence>
<dbReference type="EMBL" id="AP009384">
    <property type="protein sequence ID" value="BAF90196.1"/>
    <property type="molecule type" value="Genomic_DNA"/>
</dbReference>
<accession>A8HSM6</accession>
<evidence type="ECO:0000313" key="1">
    <source>
        <dbReference type="EMBL" id="BAF90196.1"/>
    </source>
</evidence>
<proteinExistence type="predicted"/>
<dbReference type="KEGG" id="azc:AZC_4198"/>
<reference evidence="1 2" key="5">
    <citation type="journal article" date="2010" name="Appl. Environ. Microbiol.">
        <title>phrR-like gene praR of Azorhizobium caulinodans ORS571 is essential for symbiosis with Sesbania rostrata and is involved in expression of reb genes.</title>
        <authorList>
            <person name="Akiba N."/>
            <person name="Aono T."/>
            <person name="Toyazaki H."/>
            <person name="Sato S."/>
            <person name="Oyaizu H."/>
        </authorList>
    </citation>
    <scope>NUCLEOTIDE SEQUENCE [LARGE SCALE GENOMIC DNA]</scope>
    <source>
        <strain evidence="2">ATCC 43989 / DSM 5975 / JCM 20966 / LMG 6465 / NBRC 14845 / NCIMB 13405 / ORS 571</strain>
    </source>
</reference>
<reference evidence="1 2" key="6">
    <citation type="journal article" date="2011" name="Appl. Environ. Microbiol.">
        <title>Involvement of the azorhizobial chromosome partition gene (parA) in the onset of bacteroid differentiation during Sesbania rostrata stem nodule development.</title>
        <authorList>
            <person name="Liu CT."/>
            <person name="Lee KB."/>
            <person name="Wang YS."/>
            <person name="Peng MH."/>
            <person name="Lee KT."/>
            <person name="Suzuki S."/>
            <person name="Suzuki T."/>
            <person name="Oyaizu H."/>
        </authorList>
    </citation>
    <scope>NUCLEOTIDE SEQUENCE [LARGE SCALE GENOMIC DNA]</scope>
    <source>
        <strain evidence="2">ATCC 43989 / DSM 5975 / JCM 20966 / LMG 6465 / NBRC 14845 / NCIMB 13405 / ORS 571</strain>
    </source>
</reference>
<keyword evidence="2" id="KW-1185">Reference proteome</keyword>
<organism evidence="1 2">
    <name type="scientific">Azorhizobium caulinodans (strain ATCC 43989 / DSM 5975 / JCM 20966 / LMG 6465 / NBRC 14845 / NCIMB 13405 / ORS 571)</name>
    <dbReference type="NCBI Taxonomy" id="438753"/>
    <lineage>
        <taxon>Bacteria</taxon>
        <taxon>Pseudomonadati</taxon>
        <taxon>Pseudomonadota</taxon>
        <taxon>Alphaproteobacteria</taxon>
        <taxon>Hyphomicrobiales</taxon>
        <taxon>Xanthobacteraceae</taxon>
        <taxon>Azorhizobium</taxon>
    </lineage>
</organism>
<dbReference type="AlphaFoldDB" id="A8HSM6"/>
<reference evidence="1 2" key="4">
    <citation type="journal article" date="2009" name="Appl. Environ. Microbiol.">
        <title>Comparative genome-wide transcriptional profiling of Azorhizobium caulinodans ORS571 grown under free-living and symbiotic conditions.</title>
        <authorList>
            <person name="Tsukada S."/>
            <person name="Aono T."/>
            <person name="Akiba N."/>
            <person name="Lee KB."/>
            <person name="Liu CT."/>
            <person name="Toyazaki H."/>
            <person name="Oyaizu H."/>
        </authorList>
    </citation>
    <scope>NUCLEOTIDE SEQUENCE [LARGE SCALE GENOMIC DNA]</scope>
    <source>
        <strain evidence="2">ATCC 43989 / DSM 5975 / JCM 20966 / LMG 6465 / NBRC 14845 / NCIMB 13405 / ORS 571</strain>
    </source>
</reference>
<sequence length="324" mass="34197">MVPVDGAHGDGAVMSRDPVLSRLGRSFALRRGAQTLLTIGSVALGVVTASAQTAEEAADTAILAAYAHDKAELGRLDADPAQTDATYAFEARARADLRQRLIARLGPLSFSGFKAEPAFSPESLFPDTWTFAYGSPPGLLFEDEEGTRRIFVTSAALFADWLAGAAKAKDAPPEFGRGTTVALTTDAVAASVILDPDAFLGFGPLPLAAAPGETLLALYGQLAPDVGHDGQPNAVLIARLTDDRFMAAAAYLGPGEMAPLPACQSAYDQTARTGQGADPAERRRILLRAEDAFRQCVGREAPRQPAFRKMVARAQALLDTMRGR</sequence>
<reference evidence="1 2" key="1">
    <citation type="journal article" date="2007" name="Appl. Environ. Microbiol.">
        <title>Rhizobial factors required for stem nodule maturation and maintenance in Sesbania rostrata-Azorhizobium caulinodans ORS571 symbiosis.</title>
        <authorList>
            <person name="Suzuki S."/>
            <person name="Aono T."/>
            <person name="Lee KB."/>
            <person name="Suzuki T."/>
            <person name="Liu CT."/>
            <person name="Miwa H."/>
            <person name="Wakao S."/>
            <person name="Iki T."/>
            <person name="Oyaizu H."/>
        </authorList>
    </citation>
    <scope>NUCLEOTIDE SEQUENCE [LARGE SCALE GENOMIC DNA]</scope>
    <source>
        <strain evidence="2">ATCC 43989 / DSM 5975 / JCM 20966 / LMG 6465 / NBRC 14845 / NCIMB 13405 / ORS 571</strain>
    </source>
</reference>
<name>A8HSM6_AZOC5</name>
<dbReference type="HOGENOM" id="CLU_856991_0_0_5"/>
<gene>
    <name evidence="1" type="ordered locus">AZC_4198</name>
</gene>
<protein>
    <submittedName>
        <fullName evidence="1">Uncharacterized protein</fullName>
    </submittedName>
</protein>
<reference evidence="1 2" key="3">
    <citation type="journal article" date="2008" name="BMC Genomics">
        <title>The genome of the versatile nitrogen fixer Azorhizobium caulinodans ORS571.</title>
        <authorList>
            <person name="Lee KB."/>
            <person name="Backer P.D."/>
            <person name="Aono T."/>
            <person name="Liu CT."/>
            <person name="Suzuki S."/>
            <person name="Suzuki T."/>
            <person name="Kaneko T."/>
            <person name="Yamada M."/>
            <person name="Tabata S."/>
            <person name="Kupfer D.M."/>
            <person name="Najar F.Z."/>
            <person name="Wiley G.B."/>
            <person name="Roe B."/>
            <person name="Binnewies T.T."/>
            <person name="Ussery D.W."/>
            <person name="D'Haeze W."/>
            <person name="Herder J.D."/>
            <person name="Gevers D."/>
            <person name="Vereecke D."/>
            <person name="Holsters M."/>
            <person name="Oyaizu H."/>
        </authorList>
    </citation>
    <scope>NUCLEOTIDE SEQUENCE [LARGE SCALE GENOMIC DNA]</scope>
    <source>
        <strain evidence="2">ATCC 43989 / DSM 5975 / JCM 20966 / LMG 6465 / NBRC 14845 / NCIMB 13405 / ORS 571</strain>
    </source>
</reference>
<dbReference type="Proteomes" id="UP000000270">
    <property type="component" value="Chromosome"/>
</dbReference>